<reference evidence="2" key="1">
    <citation type="submission" date="2022-07" db="EMBL/GenBank/DDBJ databases">
        <title>Evaluation of T. orientalis genome assembly methods using nanopore sequencing and analysis of variation between genomes.</title>
        <authorList>
            <person name="Yam J."/>
            <person name="Micallef M.L."/>
            <person name="Liu M."/>
            <person name="Djordjevic S.P."/>
            <person name="Bogema D.R."/>
            <person name="Jenkins C."/>
        </authorList>
    </citation>
    <scope>NUCLEOTIDE SEQUENCE</scope>
    <source>
        <strain evidence="2">Fish Creek</strain>
    </source>
</reference>
<protein>
    <recommendedName>
        <fullName evidence="4">Ribosomal protein L28</fullName>
    </recommendedName>
</protein>
<sequence>MARFPYLFGKYLRLNGRSQWRGFKKNNILHPIPVKAYGRPPSASSQTGLYHDEDYNYYTKVAYSLGKTRIKLKPFVFKKDFESKMLNTTVPNVRTTTSAIHAITSAGGFDNYILNTSPEHLRSHMGEQMRNVMYFYKQNPSFFSIGAPWKVFYSEFQRRDPMYSLYKHMVGKQTSEERKRIEMKKYSPFYMPPVQNLFPERQKFANDEPNVKLNLWWKNDPQAFRNRLGMGRMFERTGVDINYTDAYRKGEGRGGGGPSGKSVRKRSKTFRFNITRPY</sequence>
<evidence type="ECO:0000313" key="2">
    <source>
        <dbReference type="EMBL" id="UKJ89517.2"/>
    </source>
</evidence>
<dbReference type="OrthoDB" id="361870at2759"/>
<proteinExistence type="predicted"/>
<evidence type="ECO:0008006" key="4">
    <source>
        <dbReference type="Google" id="ProtNLM"/>
    </source>
</evidence>
<gene>
    <name evidence="2" type="ORF">MACJ_002768</name>
</gene>
<evidence type="ECO:0000256" key="1">
    <source>
        <dbReference type="SAM" id="MobiDB-lite"/>
    </source>
</evidence>
<dbReference type="GO" id="GO:0003735">
    <property type="term" value="F:structural constituent of ribosome"/>
    <property type="evidence" value="ECO:0007669"/>
    <property type="project" value="InterPro"/>
</dbReference>
<organism evidence="2 3">
    <name type="scientific">Theileria orientalis</name>
    <dbReference type="NCBI Taxonomy" id="68886"/>
    <lineage>
        <taxon>Eukaryota</taxon>
        <taxon>Sar</taxon>
        <taxon>Alveolata</taxon>
        <taxon>Apicomplexa</taxon>
        <taxon>Aconoidasida</taxon>
        <taxon>Piroplasmida</taxon>
        <taxon>Theileriidae</taxon>
        <taxon>Theileria</taxon>
    </lineage>
</organism>
<dbReference type="Proteomes" id="UP000244803">
    <property type="component" value="Chromosome 4"/>
</dbReference>
<dbReference type="InterPro" id="IPR026569">
    <property type="entry name" value="Ribosomal_bL28"/>
</dbReference>
<dbReference type="PANTHER" id="PTHR13528:SF2">
    <property type="entry name" value="LARGE RIBOSOMAL SUBUNIT PROTEIN BL28M"/>
    <property type="match status" value="1"/>
</dbReference>
<name>A0A976M848_THEOR</name>
<dbReference type="AlphaFoldDB" id="A0A976M848"/>
<feature type="region of interest" description="Disordered" evidence="1">
    <location>
        <begin position="248"/>
        <end position="278"/>
    </location>
</feature>
<dbReference type="EMBL" id="CP056067">
    <property type="protein sequence ID" value="UKJ89517.2"/>
    <property type="molecule type" value="Genomic_DNA"/>
</dbReference>
<evidence type="ECO:0000313" key="3">
    <source>
        <dbReference type="Proteomes" id="UP000244803"/>
    </source>
</evidence>
<accession>A0A976M848</accession>
<dbReference type="GO" id="GO:0005762">
    <property type="term" value="C:mitochondrial large ribosomal subunit"/>
    <property type="evidence" value="ECO:0007669"/>
    <property type="project" value="TreeGrafter"/>
</dbReference>
<dbReference type="PANTHER" id="PTHR13528">
    <property type="entry name" value="39S RIBOSOMAL PROTEIN L28, MITOCHONDRIAL"/>
    <property type="match status" value="1"/>
</dbReference>